<dbReference type="EMBL" id="AMCV02000005">
    <property type="protein sequence ID" value="TDZ23654.1"/>
    <property type="molecule type" value="Genomic_DNA"/>
</dbReference>
<dbReference type="PANTHER" id="PTHR15454:SF69">
    <property type="entry name" value="SERINE_THREONINE-PROTEIN KINASE 11-INTERACTING PROTEIN"/>
    <property type="match status" value="1"/>
</dbReference>
<feature type="compositionally biased region" description="Polar residues" evidence="5">
    <location>
        <begin position="386"/>
        <end position="403"/>
    </location>
</feature>
<dbReference type="SUPFAM" id="SSF52075">
    <property type="entry name" value="Outer arm dynein light chain 1"/>
    <property type="match status" value="1"/>
</dbReference>
<dbReference type="Proteomes" id="UP000014480">
    <property type="component" value="Unassembled WGS sequence"/>
</dbReference>
<dbReference type="OrthoDB" id="676979at2759"/>
<reference evidence="7" key="2">
    <citation type="journal article" date="2019" name="Mol. Plant Microbe Interact.">
        <title>Genome sequence resources for four phytopathogenic fungi from the Colletotrichum orbiculare species complex.</title>
        <authorList>
            <person name="Gan P."/>
            <person name="Tsushima A."/>
            <person name="Narusaka M."/>
            <person name="Narusaka Y."/>
            <person name="Takano Y."/>
            <person name="Kubo Y."/>
            <person name="Shirasu K."/>
        </authorList>
    </citation>
    <scope>GENOME REANNOTATION</scope>
    <source>
        <strain evidence="7">104-T / ATCC 96160 / CBS 514.97 / LARS 414 / MAFF 240422</strain>
    </source>
</reference>
<dbReference type="Pfam" id="PF13855">
    <property type="entry name" value="LRR_8"/>
    <property type="match status" value="1"/>
</dbReference>
<keyword evidence="7" id="KW-1185">Reference proteome</keyword>
<dbReference type="InterPro" id="IPR001611">
    <property type="entry name" value="Leu-rich_rpt"/>
</dbReference>
<evidence type="ECO:0000256" key="3">
    <source>
        <dbReference type="ARBA" id="ARBA00022614"/>
    </source>
</evidence>
<dbReference type="AlphaFoldDB" id="A0A484G1K3"/>
<dbReference type="PROSITE" id="PS51450">
    <property type="entry name" value="LRR"/>
    <property type="match status" value="1"/>
</dbReference>
<evidence type="ECO:0000313" key="7">
    <source>
        <dbReference type="Proteomes" id="UP000014480"/>
    </source>
</evidence>
<dbReference type="PANTHER" id="PTHR15454">
    <property type="entry name" value="NISCHARIN RELATED"/>
    <property type="match status" value="1"/>
</dbReference>
<feature type="region of interest" description="Disordered" evidence="5">
    <location>
        <begin position="898"/>
        <end position="946"/>
    </location>
</feature>
<dbReference type="FunFam" id="3.80.10.10:FF:000273">
    <property type="entry name" value="Leucine Rich Repeat domain protein"/>
    <property type="match status" value="1"/>
</dbReference>
<feature type="region of interest" description="Disordered" evidence="5">
    <location>
        <begin position="380"/>
        <end position="433"/>
    </location>
</feature>
<keyword evidence="2" id="KW-0963">Cytoplasm</keyword>
<keyword evidence="3" id="KW-0433">Leucine-rich repeat</keyword>
<gene>
    <name evidence="6" type="ORF">Cob_v002926</name>
</gene>
<dbReference type="STRING" id="1213857.A0A484G1K3"/>
<name>A0A484G1K3_COLOR</name>
<feature type="compositionally biased region" description="Polar residues" evidence="5">
    <location>
        <begin position="472"/>
        <end position="486"/>
    </location>
</feature>
<dbReference type="Gene3D" id="3.80.10.10">
    <property type="entry name" value="Ribonuclease Inhibitor"/>
    <property type="match status" value="2"/>
</dbReference>
<keyword evidence="4" id="KW-0677">Repeat</keyword>
<protein>
    <submittedName>
        <fullName evidence="6">Leucine-rich repeat-containing protein</fullName>
    </submittedName>
</protein>
<dbReference type="InterPro" id="IPR032675">
    <property type="entry name" value="LRR_dom_sf"/>
</dbReference>
<accession>A0A484G1K3</accession>
<organism evidence="6 7">
    <name type="scientific">Colletotrichum orbiculare (strain 104-T / ATCC 96160 / CBS 514.97 / LARS 414 / MAFF 240422)</name>
    <name type="common">Cucumber anthracnose fungus</name>
    <name type="synonym">Colletotrichum lagenarium</name>
    <dbReference type="NCBI Taxonomy" id="1213857"/>
    <lineage>
        <taxon>Eukaryota</taxon>
        <taxon>Fungi</taxon>
        <taxon>Dikarya</taxon>
        <taxon>Ascomycota</taxon>
        <taxon>Pezizomycotina</taxon>
        <taxon>Sordariomycetes</taxon>
        <taxon>Hypocreomycetidae</taxon>
        <taxon>Glomerellales</taxon>
        <taxon>Glomerellaceae</taxon>
        <taxon>Colletotrichum</taxon>
        <taxon>Colletotrichum orbiculare species complex</taxon>
    </lineage>
</organism>
<feature type="compositionally biased region" description="Low complexity" evidence="5">
    <location>
        <begin position="917"/>
        <end position="933"/>
    </location>
</feature>
<proteinExistence type="predicted"/>
<evidence type="ECO:0000256" key="1">
    <source>
        <dbReference type="ARBA" id="ARBA00004496"/>
    </source>
</evidence>
<evidence type="ECO:0000256" key="4">
    <source>
        <dbReference type="ARBA" id="ARBA00022737"/>
    </source>
</evidence>
<evidence type="ECO:0000256" key="5">
    <source>
        <dbReference type="SAM" id="MobiDB-lite"/>
    </source>
</evidence>
<evidence type="ECO:0000256" key="2">
    <source>
        <dbReference type="ARBA" id="ARBA00022490"/>
    </source>
</evidence>
<comment type="subcellular location">
    <subcellularLocation>
        <location evidence="1">Cytoplasm</location>
    </subcellularLocation>
</comment>
<comment type="caution">
    <text evidence="6">The sequence shown here is derived from an EMBL/GenBank/DDBJ whole genome shotgun (WGS) entry which is preliminary data.</text>
</comment>
<feature type="region of interest" description="Disordered" evidence="5">
    <location>
        <begin position="459"/>
        <end position="519"/>
    </location>
</feature>
<sequence>MSAVEGRSSDEAGWLADWGSWPCLSFCLVLRCDDTIASNLHLAEQYISGHEYRETDKRATIHGAILLCSLYNYSKGCSRTGHDQTPVAPILAVPSFPELQIPLSCVPFAPDASLKMDSEDGELFIKQLASFVRTHEKALANALQFKRQAARHGASHSVSSLPTPQSPVVPERPSTSASTSSGLASALSLGSLSFTSHNVKSAKLALTPHHLFYLLSRFEELAIPVGPMKIRLENLHDSSTSANYVSFLSNTQRSKSRGSDVGSIHSVSSVRSVMSGMSALWASFGIGASISAARTERQKAAIQGDLKLIRGYEEFPFDSAVPLYVFKNVQALEVNSIDFRQFFGWDRLAEQLRSLTLKRAGVEDPADILIDIVLDDMDKRRRRSAKQQSSPTTPWPANSSPRRSPNLPHAELHKPTSAPGSPDPRESIGDLGIGSLGLHGHAVDELPVDGRRPSIARAETFEAMSPPKGSRPRSNSPTRPVSSRNPSHMRGGHKVRRSGSGSSHSSLSDSWHHSRTGSSSNLLSMGALPASKWRFLKHLSLADNSMTSIPATSLAPLANTLHSLDLSTNLFTQIPDSLATLTALRALNLSHCMIDGLHSLTRNPLPAITALNLRANRLHSIAGIEKLYPLERLDLRDNRLSDPLELARLTGIPDIREIWVEGNPFTRTHKDYRITIFNLFRKTPGYTEDIVIDNSGPTYSERRYLVERTPVPAAVPVVKPAPANIPAVDVSKPAIIYDIPKESTVLRKERPVPKAVTSEVNTSSTRRRKTPKRRIVDLSTADSTVTFTPGVALPATDIKVLAAEAAATAAGADSNYRISLAPELPPLPSAILADSRKAASQPEVPRIDTSVVPELPPIYSTRDTPDDSQDWDVSGEMYRRKIEALRDKVGNGYLSALSEEGWDPSRPPTYTVPEFSPASTVRPSPTTPRTTTPHHPPAIHSGRTLG</sequence>
<evidence type="ECO:0000313" key="6">
    <source>
        <dbReference type="EMBL" id="TDZ23654.1"/>
    </source>
</evidence>
<feature type="region of interest" description="Disordered" evidence="5">
    <location>
        <begin position="154"/>
        <end position="180"/>
    </location>
</feature>
<feature type="compositionally biased region" description="Low complexity" evidence="5">
    <location>
        <begin position="498"/>
        <end position="509"/>
    </location>
</feature>
<dbReference type="GO" id="GO:0005737">
    <property type="term" value="C:cytoplasm"/>
    <property type="evidence" value="ECO:0007669"/>
    <property type="project" value="UniProtKB-SubCell"/>
</dbReference>
<feature type="region of interest" description="Disordered" evidence="5">
    <location>
        <begin position="748"/>
        <end position="776"/>
    </location>
</feature>
<reference evidence="7" key="1">
    <citation type="journal article" date="2013" name="New Phytol.">
        <title>Comparative genomic and transcriptomic analyses reveal the hemibiotrophic stage shift of Colletotrichum fungi.</title>
        <authorList>
            <person name="Gan P."/>
            <person name="Ikeda K."/>
            <person name="Irieda H."/>
            <person name="Narusaka M."/>
            <person name="O'Connell R.J."/>
            <person name="Narusaka Y."/>
            <person name="Takano Y."/>
            <person name="Kubo Y."/>
            <person name="Shirasu K."/>
        </authorList>
    </citation>
    <scope>NUCLEOTIDE SEQUENCE [LARGE SCALE GENOMIC DNA]</scope>
    <source>
        <strain evidence="7">104-T / ATCC 96160 / CBS 514.97 / LARS 414 / MAFF 240422</strain>
    </source>
</reference>